<keyword evidence="19" id="KW-1185">Reference proteome</keyword>
<dbReference type="PANTHER" id="PTHR33619:SF3">
    <property type="entry name" value="POLYSACCHARIDE EXPORT PROTEIN GFCE-RELATED"/>
    <property type="match status" value="1"/>
</dbReference>
<keyword evidence="5" id="KW-0762">Sugar transport</keyword>
<evidence type="ECO:0000313" key="18">
    <source>
        <dbReference type="EMBL" id="MCL6679092.1"/>
    </source>
</evidence>
<evidence type="ECO:0000256" key="10">
    <source>
        <dbReference type="ARBA" id="ARBA00023114"/>
    </source>
</evidence>
<comment type="similarity">
    <text evidence="2">Belongs to the BexD/CtrA/VexA family.</text>
</comment>
<keyword evidence="14" id="KW-0449">Lipoprotein</keyword>
<evidence type="ECO:0000256" key="1">
    <source>
        <dbReference type="ARBA" id="ARBA00004571"/>
    </source>
</evidence>
<evidence type="ECO:0000256" key="12">
    <source>
        <dbReference type="ARBA" id="ARBA00023139"/>
    </source>
</evidence>
<evidence type="ECO:0000256" key="6">
    <source>
        <dbReference type="ARBA" id="ARBA00022692"/>
    </source>
</evidence>
<dbReference type="PANTHER" id="PTHR33619">
    <property type="entry name" value="POLYSACCHARIDE EXPORT PROTEIN GFCE-RELATED"/>
    <property type="match status" value="1"/>
</dbReference>
<dbReference type="Pfam" id="PF22461">
    <property type="entry name" value="SLBB_2"/>
    <property type="match status" value="1"/>
</dbReference>
<name>A0ABT0RFP2_9SPHN</name>
<evidence type="ECO:0000256" key="5">
    <source>
        <dbReference type="ARBA" id="ARBA00022597"/>
    </source>
</evidence>
<keyword evidence="7 15" id="KW-0732">Signal</keyword>
<evidence type="ECO:0000256" key="3">
    <source>
        <dbReference type="ARBA" id="ARBA00022448"/>
    </source>
</evidence>
<evidence type="ECO:0000256" key="4">
    <source>
        <dbReference type="ARBA" id="ARBA00022452"/>
    </source>
</evidence>
<evidence type="ECO:0000256" key="2">
    <source>
        <dbReference type="ARBA" id="ARBA00009450"/>
    </source>
</evidence>
<dbReference type="InterPro" id="IPR049712">
    <property type="entry name" value="Poly_export"/>
</dbReference>
<keyword evidence="12" id="KW-0564">Palmitate</keyword>
<dbReference type="InterPro" id="IPR003715">
    <property type="entry name" value="Poly_export_N"/>
</dbReference>
<evidence type="ECO:0000259" key="17">
    <source>
        <dbReference type="Pfam" id="PF22461"/>
    </source>
</evidence>
<keyword evidence="6" id="KW-0812">Transmembrane</keyword>
<keyword evidence="13" id="KW-0998">Cell outer membrane</keyword>
<accession>A0ABT0RFP2</accession>
<keyword evidence="10" id="KW-0626">Porin</keyword>
<dbReference type="PROSITE" id="PS51257">
    <property type="entry name" value="PROKAR_LIPOPROTEIN"/>
    <property type="match status" value="1"/>
</dbReference>
<evidence type="ECO:0000256" key="9">
    <source>
        <dbReference type="ARBA" id="ARBA00023065"/>
    </source>
</evidence>
<comment type="subcellular location">
    <subcellularLocation>
        <location evidence="1">Cell outer membrane</location>
        <topology evidence="1">Multi-pass membrane protein</topology>
    </subcellularLocation>
</comment>
<organism evidence="18 19">
    <name type="scientific">Sphingomonas anseongensis</name>
    <dbReference type="NCBI Taxonomy" id="2908207"/>
    <lineage>
        <taxon>Bacteria</taxon>
        <taxon>Pseudomonadati</taxon>
        <taxon>Pseudomonadota</taxon>
        <taxon>Alphaproteobacteria</taxon>
        <taxon>Sphingomonadales</taxon>
        <taxon>Sphingomonadaceae</taxon>
        <taxon>Sphingomonas</taxon>
    </lineage>
</organism>
<evidence type="ECO:0000256" key="8">
    <source>
        <dbReference type="ARBA" id="ARBA00023047"/>
    </source>
</evidence>
<sequence>MKHRIAFVSLAAAAAVLGGCTMPRPVASFSEVERSGKAGDIQLIAVTGATIPPAPVSSTAPAFPADFVSTPEPDYDRLGPGDRLSVRIWESGSSNVFASTGSTGSDLGELTIDDSGRVYLPYVGAIQAEGLTVPQLRSRITQRLRTVVLNPQVDVRLVEHRSALVSVQGAAGKTGSFPIEQGRTRLSQLLAEAAPDQKNPAMLDVVVRRNGRSATARLSEVYSNPRYDIALQPGDSVILRTVDETVTVLGAAGVQGTVPMTKRNFTLLDALGASRGLNPEAANPRAVFLMRLPENPNAAPVVYHFDMRRPEEVSYAARTVLQDKDAVLISSAPFAQLRLVLASVAQSLVALRSAAAVVP</sequence>
<keyword evidence="3" id="KW-0813">Transport</keyword>
<feature type="chain" id="PRO_5047055998" evidence="15">
    <location>
        <begin position="19"/>
        <end position="359"/>
    </location>
</feature>
<protein>
    <submittedName>
        <fullName evidence="18">Polysaccharide biosynthesis/export family protein</fullName>
    </submittedName>
</protein>
<feature type="domain" description="SLBB" evidence="17">
    <location>
        <begin position="246"/>
        <end position="328"/>
    </location>
</feature>
<dbReference type="RefSeq" id="WP_249868012.1">
    <property type="nucleotide sequence ID" value="NZ_JAMGBC010000001.1"/>
</dbReference>
<evidence type="ECO:0000256" key="14">
    <source>
        <dbReference type="ARBA" id="ARBA00023288"/>
    </source>
</evidence>
<evidence type="ECO:0000256" key="11">
    <source>
        <dbReference type="ARBA" id="ARBA00023136"/>
    </source>
</evidence>
<keyword evidence="11" id="KW-0472">Membrane</keyword>
<dbReference type="EMBL" id="JAMGBC010000001">
    <property type="protein sequence ID" value="MCL6679092.1"/>
    <property type="molecule type" value="Genomic_DNA"/>
</dbReference>
<feature type="signal peptide" evidence="15">
    <location>
        <begin position="1"/>
        <end position="18"/>
    </location>
</feature>
<evidence type="ECO:0000259" key="16">
    <source>
        <dbReference type="Pfam" id="PF02563"/>
    </source>
</evidence>
<evidence type="ECO:0000256" key="7">
    <source>
        <dbReference type="ARBA" id="ARBA00022729"/>
    </source>
</evidence>
<evidence type="ECO:0000313" key="19">
    <source>
        <dbReference type="Proteomes" id="UP001165343"/>
    </source>
</evidence>
<dbReference type="InterPro" id="IPR054765">
    <property type="entry name" value="SLBB_dom"/>
</dbReference>
<keyword evidence="9" id="KW-0406">Ion transport</keyword>
<reference evidence="18" key="1">
    <citation type="submission" date="2022-05" db="EMBL/GenBank/DDBJ databases">
        <authorList>
            <person name="Jo J.-H."/>
            <person name="Im W.-T."/>
        </authorList>
    </citation>
    <scope>NUCLEOTIDE SEQUENCE</scope>
    <source>
        <strain evidence="18">RG327</strain>
    </source>
</reference>
<evidence type="ECO:0000256" key="13">
    <source>
        <dbReference type="ARBA" id="ARBA00023237"/>
    </source>
</evidence>
<evidence type="ECO:0000256" key="15">
    <source>
        <dbReference type="SAM" id="SignalP"/>
    </source>
</evidence>
<keyword evidence="8" id="KW-0625">Polysaccharide transport</keyword>
<gene>
    <name evidence="18" type="ORF">LZ519_07145</name>
</gene>
<dbReference type="Proteomes" id="UP001165343">
    <property type="component" value="Unassembled WGS sequence"/>
</dbReference>
<dbReference type="Pfam" id="PF02563">
    <property type="entry name" value="Poly_export"/>
    <property type="match status" value="1"/>
</dbReference>
<feature type="domain" description="Polysaccharide export protein N-terminal" evidence="16">
    <location>
        <begin position="72"/>
        <end position="157"/>
    </location>
</feature>
<proteinExistence type="inferred from homology"/>
<comment type="caution">
    <text evidence="18">The sequence shown here is derived from an EMBL/GenBank/DDBJ whole genome shotgun (WGS) entry which is preliminary data.</text>
</comment>
<dbReference type="Gene3D" id="3.30.1950.10">
    <property type="entry name" value="wza like domain"/>
    <property type="match status" value="1"/>
</dbReference>
<keyword evidence="4" id="KW-1134">Transmembrane beta strand</keyword>
<dbReference type="Gene3D" id="3.10.560.10">
    <property type="entry name" value="Outer membrane lipoprotein wza domain like"/>
    <property type="match status" value="2"/>
</dbReference>